<dbReference type="AlphaFoldDB" id="A0A419W7F2"/>
<sequence length="65" mass="7835">MWKEQLSNIEHVEFYAIIGFFIFFVFFVLITIHTMKMDKSRTQAYGNLPLDEEDQNQVEQQNFTL</sequence>
<dbReference type="Proteomes" id="UP000283387">
    <property type="component" value="Unassembled WGS sequence"/>
</dbReference>
<organism evidence="2 3">
    <name type="scientific">Mangrovibacterium diazotrophicum</name>
    <dbReference type="NCBI Taxonomy" id="1261403"/>
    <lineage>
        <taxon>Bacteria</taxon>
        <taxon>Pseudomonadati</taxon>
        <taxon>Bacteroidota</taxon>
        <taxon>Bacteroidia</taxon>
        <taxon>Marinilabiliales</taxon>
        <taxon>Prolixibacteraceae</taxon>
        <taxon>Mangrovibacterium</taxon>
    </lineage>
</organism>
<feature type="transmembrane region" description="Helical" evidence="1">
    <location>
        <begin position="12"/>
        <end position="32"/>
    </location>
</feature>
<dbReference type="RefSeq" id="WP_120272716.1">
    <property type="nucleotide sequence ID" value="NZ_RAPN01000001.1"/>
</dbReference>
<reference evidence="2 3" key="1">
    <citation type="submission" date="2018-09" db="EMBL/GenBank/DDBJ databases">
        <title>Genomic Encyclopedia of Archaeal and Bacterial Type Strains, Phase II (KMG-II): from individual species to whole genera.</title>
        <authorList>
            <person name="Goeker M."/>
        </authorList>
    </citation>
    <scope>NUCLEOTIDE SEQUENCE [LARGE SCALE GENOMIC DNA]</scope>
    <source>
        <strain evidence="2 3">DSM 27148</strain>
    </source>
</reference>
<name>A0A419W7F2_9BACT</name>
<accession>A0A419W7F2</accession>
<comment type="caution">
    <text evidence="2">The sequence shown here is derived from an EMBL/GenBank/DDBJ whole genome shotgun (WGS) entry which is preliminary data.</text>
</comment>
<gene>
    <name evidence="2" type="ORF">BC643_1764</name>
</gene>
<keyword evidence="1" id="KW-0812">Transmembrane</keyword>
<proteinExistence type="predicted"/>
<protein>
    <submittedName>
        <fullName evidence="2">Cbb3-type cytochrome oxidase component FixQ</fullName>
    </submittedName>
</protein>
<keyword evidence="1" id="KW-0472">Membrane</keyword>
<keyword evidence="1" id="KW-1133">Transmembrane helix</keyword>
<keyword evidence="3" id="KW-1185">Reference proteome</keyword>
<evidence type="ECO:0000256" key="1">
    <source>
        <dbReference type="SAM" id="Phobius"/>
    </source>
</evidence>
<evidence type="ECO:0000313" key="3">
    <source>
        <dbReference type="Proteomes" id="UP000283387"/>
    </source>
</evidence>
<dbReference type="EMBL" id="RAPN01000001">
    <property type="protein sequence ID" value="RKD91411.1"/>
    <property type="molecule type" value="Genomic_DNA"/>
</dbReference>
<evidence type="ECO:0000313" key="2">
    <source>
        <dbReference type="EMBL" id="RKD91411.1"/>
    </source>
</evidence>